<keyword evidence="10" id="KW-1185">Reference proteome</keyword>
<evidence type="ECO:0000256" key="6">
    <source>
        <dbReference type="ARBA" id="ARBA00023136"/>
    </source>
</evidence>
<dbReference type="OrthoDB" id="9813458at2"/>
<keyword evidence="5" id="KW-0812">Transmembrane</keyword>
<keyword evidence="7" id="KW-0998">Cell outer membrane</keyword>
<sequence length="474" mass="52107">MNKPTKLAVGILAVLSSQTIWADNLLEVYNVAKDNDPTFLASDAGRLATNERVNQSMSSLLPSVNAAVGYSFTDSESTQTTTGELTLLSDPNNPQPFLNERFSESETTGSSWSVTLTQEVYNHASWLNLRQSEKRALQSNINHEDAKHDLIIRVAEAYFNVLGAMDNLDFSKAELEAVSKELAQTKQRFEVGLIAMTDVHEAQSRHDRAVANQISAQNGLDNAHEALQQVTGQYHYDLLQLKEQIDLRNPQPENIKEWVKQSEENNVSIKASRIGLDIAKKSIDIASAGHLPRVDFTARYSDSDRDTDSPAFPIEDVGVVIGTVTDAVTNNTNPTTSLSLDVSIPIYAGGNVSSRVKEAQNLYQQSAHTLEADRRRAVSETRSSYLGVVAAVSSVNALKQAVVSSQSALEATQAGFEVGTRTIVDVLLQTQQLYSAKRDHARARYDYILNTLKLKRAAGLLSEKDLEQVNGMLR</sequence>
<dbReference type="Proteomes" id="UP000317839">
    <property type="component" value="Unassembled WGS sequence"/>
</dbReference>
<dbReference type="PANTHER" id="PTHR30026">
    <property type="entry name" value="OUTER MEMBRANE PROTEIN TOLC"/>
    <property type="match status" value="1"/>
</dbReference>
<evidence type="ECO:0000313" key="10">
    <source>
        <dbReference type="Proteomes" id="UP000317839"/>
    </source>
</evidence>
<comment type="caution">
    <text evidence="9">The sequence shown here is derived from an EMBL/GenBank/DDBJ whole genome shotgun (WGS) entry which is preliminary data.</text>
</comment>
<name>A0A545T793_9GAMM</name>
<evidence type="ECO:0000256" key="3">
    <source>
        <dbReference type="ARBA" id="ARBA00022448"/>
    </source>
</evidence>
<dbReference type="Pfam" id="PF02321">
    <property type="entry name" value="OEP"/>
    <property type="match status" value="2"/>
</dbReference>
<keyword evidence="4" id="KW-1134">Transmembrane beta strand</keyword>
<feature type="signal peptide" evidence="8">
    <location>
        <begin position="1"/>
        <end position="22"/>
    </location>
</feature>
<dbReference type="InterPro" id="IPR051906">
    <property type="entry name" value="TolC-like"/>
</dbReference>
<dbReference type="NCBIfam" id="TIGR01844">
    <property type="entry name" value="type_I_sec_TolC"/>
    <property type="match status" value="1"/>
</dbReference>
<dbReference type="Gene3D" id="1.20.1600.10">
    <property type="entry name" value="Outer membrane efflux proteins (OEP)"/>
    <property type="match status" value="1"/>
</dbReference>
<protein>
    <submittedName>
        <fullName evidence="9">TolC family outer membrane protein</fullName>
    </submittedName>
</protein>
<feature type="chain" id="PRO_5021712773" evidence="8">
    <location>
        <begin position="23"/>
        <end position="474"/>
    </location>
</feature>
<evidence type="ECO:0000256" key="7">
    <source>
        <dbReference type="ARBA" id="ARBA00023237"/>
    </source>
</evidence>
<dbReference type="PANTHER" id="PTHR30026:SF20">
    <property type="entry name" value="OUTER MEMBRANE PROTEIN TOLC"/>
    <property type="match status" value="1"/>
</dbReference>
<dbReference type="AlphaFoldDB" id="A0A545T793"/>
<keyword evidence="6" id="KW-0472">Membrane</keyword>
<dbReference type="GO" id="GO:0015562">
    <property type="term" value="F:efflux transmembrane transporter activity"/>
    <property type="evidence" value="ECO:0007669"/>
    <property type="project" value="InterPro"/>
</dbReference>
<comment type="subcellular location">
    <subcellularLocation>
        <location evidence="1">Cell outer membrane</location>
    </subcellularLocation>
</comment>
<accession>A0A545T793</accession>
<dbReference type="RefSeq" id="WP_142943190.1">
    <property type="nucleotide sequence ID" value="NZ_VIKR01000004.1"/>
</dbReference>
<dbReference type="GO" id="GO:0015288">
    <property type="term" value="F:porin activity"/>
    <property type="evidence" value="ECO:0007669"/>
    <property type="project" value="TreeGrafter"/>
</dbReference>
<keyword evidence="8" id="KW-0732">Signal</keyword>
<evidence type="ECO:0000256" key="2">
    <source>
        <dbReference type="ARBA" id="ARBA00007613"/>
    </source>
</evidence>
<organism evidence="9 10">
    <name type="scientific">Aliikangiella marina</name>
    <dbReference type="NCBI Taxonomy" id="1712262"/>
    <lineage>
        <taxon>Bacteria</taxon>
        <taxon>Pseudomonadati</taxon>
        <taxon>Pseudomonadota</taxon>
        <taxon>Gammaproteobacteria</taxon>
        <taxon>Oceanospirillales</taxon>
        <taxon>Pleioneaceae</taxon>
        <taxon>Aliikangiella</taxon>
    </lineage>
</organism>
<proteinExistence type="inferred from homology"/>
<dbReference type="InterPro" id="IPR010130">
    <property type="entry name" value="T1SS_OMP_TolC"/>
</dbReference>
<evidence type="ECO:0000256" key="1">
    <source>
        <dbReference type="ARBA" id="ARBA00004442"/>
    </source>
</evidence>
<gene>
    <name evidence="9" type="ORF">FLL45_16460</name>
</gene>
<dbReference type="InterPro" id="IPR003423">
    <property type="entry name" value="OMP_efflux"/>
</dbReference>
<reference evidence="9 10" key="1">
    <citation type="submission" date="2019-06" db="EMBL/GenBank/DDBJ databases">
        <title>Draft genome of Aliikangiella marina GYP-15.</title>
        <authorList>
            <person name="Wang G."/>
        </authorList>
    </citation>
    <scope>NUCLEOTIDE SEQUENCE [LARGE SCALE GENOMIC DNA]</scope>
    <source>
        <strain evidence="9 10">GYP-15</strain>
    </source>
</reference>
<comment type="similarity">
    <text evidence="2">Belongs to the outer membrane factor (OMF) (TC 1.B.17) family.</text>
</comment>
<evidence type="ECO:0000256" key="5">
    <source>
        <dbReference type="ARBA" id="ARBA00022692"/>
    </source>
</evidence>
<dbReference type="GO" id="GO:0009279">
    <property type="term" value="C:cell outer membrane"/>
    <property type="evidence" value="ECO:0007669"/>
    <property type="project" value="UniProtKB-SubCell"/>
</dbReference>
<dbReference type="SUPFAM" id="SSF56954">
    <property type="entry name" value="Outer membrane efflux proteins (OEP)"/>
    <property type="match status" value="1"/>
</dbReference>
<dbReference type="EMBL" id="VIKR01000004">
    <property type="protein sequence ID" value="TQV73052.1"/>
    <property type="molecule type" value="Genomic_DNA"/>
</dbReference>
<evidence type="ECO:0000256" key="4">
    <source>
        <dbReference type="ARBA" id="ARBA00022452"/>
    </source>
</evidence>
<keyword evidence="3" id="KW-0813">Transport</keyword>
<evidence type="ECO:0000256" key="8">
    <source>
        <dbReference type="SAM" id="SignalP"/>
    </source>
</evidence>
<dbReference type="GO" id="GO:1990281">
    <property type="term" value="C:efflux pump complex"/>
    <property type="evidence" value="ECO:0007669"/>
    <property type="project" value="TreeGrafter"/>
</dbReference>
<evidence type="ECO:0000313" key="9">
    <source>
        <dbReference type="EMBL" id="TQV73052.1"/>
    </source>
</evidence>